<evidence type="ECO:0000259" key="5">
    <source>
        <dbReference type="SMART" id="SM00249"/>
    </source>
</evidence>
<evidence type="ECO:0000256" key="4">
    <source>
        <dbReference type="SAM" id="MobiDB-lite"/>
    </source>
</evidence>
<feature type="region of interest" description="Disordered" evidence="4">
    <location>
        <begin position="93"/>
        <end position="126"/>
    </location>
</feature>
<dbReference type="GO" id="GO:0008270">
    <property type="term" value="F:zinc ion binding"/>
    <property type="evidence" value="ECO:0007669"/>
    <property type="project" value="UniProtKB-KW"/>
</dbReference>
<dbReference type="AlphaFoldDB" id="A0A0S4JH39"/>
<dbReference type="InterPro" id="IPR011011">
    <property type="entry name" value="Znf_FYVE_PHD"/>
</dbReference>
<dbReference type="InterPro" id="IPR001965">
    <property type="entry name" value="Znf_PHD"/>
</dbReference>
<dbReference type="Gene3D" id="3.30.40.10">
    <property type="entry name" value="Zinc/RING finger domain, C3HC4 (zinc finger)"/>
    <property type="match status" value="1"/>
</dbReference>
<evidence type="ECO:0000313" key="7">
    <source>
        <dbReference type="Proteomes" id="UP000051952"/>
    </source>
</evidence>
<sequence length="457" mass="48917">MPRKAIVISSPPTVVVPLSSPPPPPPPTTAAAAAQLPPFLLRADAPGRMLTRRFLKEMEEEEAPGATANVASQVSSTTAAAVATTSGNTTLSSSLTIISSRPARNVGGRSGSNTTTPNTSSSTPPTISMRGGFRCICRSFLLSHSDEMMECIECKNWSHAACMEVDPLTIKKAARRTFVCFFCTGEAAKRQARRIEEGRLAPPPPPKHSVVLKLTECPDVVPSTNGKELDASLRRLVEYVASIGFEFIFVGKPSPSSSTSSAHHHHHSDSSNAFTDSFMEQSLACCASAIHSATFSETYPSWCLSELRSPPHGYLQGTFMRCIKTRRVVSLVLSNGMDGYGGLRSAVSRLRMIHTKAVNKGDVSWMEGHNEGQASSSSSSTPSGPSFVELCLGINDVSPFVHINLIATHPNYRPHDSHKSGEQGRCQLDGGAQRGAGIIIIVINTIGAIVCRVVPWH</sequence>
<keyword evidence="2" id="KW-0863">Zinc-finger</keyword>
<dbReference type="SMART" id="SM00249">
    <property type="entry name" value="PHD"/>
    <property type="match status" value="1"/>
</dbReference>
<proteinExistence type="predicted"/>
<evidence type="ECO:0000256" key="2">
    <source>
        <dbReference type="ARBA" id="ARBA00022771"/>
    </source>
</evidence>
<dbReference type="Proteomes" id="UP000051952">
    <property type="component" value="Unassembled WGS sequence"/>
</dbReference>
<dbReference type="OrthoDB" id="436852at2759"/>
<dbReference type="SUPFAM" id="SSF57903">
    <property type="entry name" value="FYVE/PHD zinc finger"/>
    <property type="match status" value="1"/>
</dbReference>
<dbReference type="InterPro" id="IPR013083">
    <property type="entry name" value="Znf_RING/FYVE/PHD"/>
</dbReference>
<evidence type="ECO:0000313" key="6">
    <source>
        <dbReference type="EMBL" id="CUG88554.1"/>
    </source>
</evidence>
<keyword evidence="1" id="KW-0479">Metal-binding</keyword>
<accession>A0A0S4JH39</accession>
<feature type="domain" description="Zinc finger PHD-type" evidence="5">
    <location>
        <begin position="134"/>
        <end position="184"/>
    </location>
</feature>
<name>A0A0S4JH39_BODSA</name>
<feature type="compositionally biased region" description="Low complexity" evidence="4">
    <location>
        <begin position="112"/>
        <end position="126"/>
    </location>
</feature>
<keyword evidence="7" id="KW-1185">Reference proteome</keyword>
<protein>
    <recommendedName>
        <fullName evidence="5">Zinc finger PHD-type domain-containing protein</fullName>
    </recommendedName>
</protein>
<evidence type="ECO:0000256" key="1">
    <source>
        <dbReference type="ARBA" id="ARBA00022723"/>
    </source>
</evidence>
<reference evidence="7" key="1">
    <citation type="submission" date="2015-09" db="EMBL/GenBank/DDBJ databases">
        <authorList>
            <consortium name="Pathogen Informatics"/>
        </authorList>
    </citation>
    <scope>NUCLEOTIDE SEQUENCE [LARGE SCALE GENOMIC DNA]</scope>
    <source>
        <strain evidence="7">Lake Konstanz</strain>
    </source>
</reference>
<evidence type="ECO:0000256" key="3">
    <source>
        <dbReference type="ARBA" id="ARBA00022833"/>
    </source>
</evidence>
<gene>
    <name evidence="6" type="ORF">BSAL_15990</name>
</gene>
<dbReference type="EMBL" id="CYKH01001652">
    <property type="protein sequence ID" value="CUG88554.1"/>
    <property type="molecule type" value="Genomic_DNA"/>
</dbReference>
<keyword evidence="3" id="KW-0862">Zinc</keyword>
<organism evidence="6 7">
    <name type="scientific">Bodo saltans</name>
    <name type="common">Flagellated protozoan</name>
    <dbReference type="NCBI Taxonomy" id="75058"/>
    <lineage>
        <taxon>Eukaryota</taxon>
        <taxon>Discoba</taxon>
        <taxon>Euglenozoa</taxon>
        <taxon>Kinetoplastea</taxon>
        <taxon>Metakinetoplastina</taxon>
        <taxon>Eubodonida</taxon>
        <taxon>Bodonidae</taxon>
        <taxon>Bodo</taxon>
    </lineage>
</organism>
<dbReference type="VEuPathDB" id="TriTrypDB:BSAL_15990"/>